<proteinExistence type="predicted"/>
<dbReference type="GO" id="GO:0019433">
    <property type="term" value="P:triglyceride catabolic process"/>
    <property type="evidence" value="ECO:0007669"/>
    <property type="project" value="TreeGrafter"/>
</dbReference>
<evidence type="ECO:0000256" key="2">
    <source>
        <dbReference type="PROSITE-ProRule" id="PRU01161"/>
    </source>
</evidence>
<dbReference type="InterPro" id="IPR033562">
    <property type="entry name" value="PLPL"/>
</dbReference>
<evidence type="ECO:0000313" key="4">
    <source>
        <dbReference type="EMBL" id="TMW66363.1"/>
    </source>
</evidence>
<name>A0A8K1CNX6_PYTOL</name>
<evidence type="ECO:0000259" key="3">
    <source>
        <dbReference type="PROSITE" id="PS51635"/>
    </source>
</evidence>
<protein>
    <recommendedName>
        <fullName evidence="3">PNPLA domain-containing protein</fullName>
    </recommendedName>
</protein>
<dbReference type="GO" id="GO:0055088">
    <property type="term" value="P:lipid homeostasis"/>
    <property type="evidence" value="ECO:0007669"/>
    <property type="project" value="TreeGrafter"/>
</dbReference>
<dbReference type="Proteomes" id="UP000794436">
    <property type="component" value="Unassembled WGS sequence"/>
</dbReference>
<dbReference type="PANTHER" id="PTHR12406:SF7">
    <property type="entry name" value="PATATIN-LIKE PHOSPHOLIPASE DOMAIN-CONTAINING PROTEIN 4"/>
    <property type="match status" value="1"/>
</dbReference>
<sequence length="273" mass="30704">MKINLRCFSTSDLATATDKRVAELKERLKDSPPAAHNFSFSGSGFLIAYHLGVAHALKELGYIQEDSRLAGASGGSIAALAVASNADLHQILDDTKLMAHFGRTVGTWGKLEPGLRKLFYDRFANVDLEHLAKRLAITTHQVWPIRQIIHSVHFESPDDLCDNLIASCYVPFYLSSQAVVKLRGQYHVDGGLLKLVPEIPDHVRVCVFHANMLRRTDYEISPSLDSEFPHPFFHLVRIALFPPEAHVLDDLFHYGRRGAVLWAEKQLEQEKQQ</sequence>
<feature type="domain" description="PNPLA" evidence="3">
    <location>
        <begin position="38"/>
        <end position="202"/>
    </location>
</feature>
<dbReference type="Gene3D" id="3.40.1090.10">
    <property type="entry name" value="Cytosolic phospholipase A2 catalytic domain"/>
    <property type="match status" value="1"/>
</dbReference>
<keyword evidence="2" id="KW-0378">Hydrolase</keyword>
<keyword evidence="5" id="KW-1185">Reference proteome</keyword>
<feature type="active site" description="Proton acceptor" evidence="2">
    <location>
        <position position="189"/>
    </location>
</feature>
<feature type="short sequence motif" description="GXSXG" evidence="2">
    <location>
        <begin position="71"/>
        <end position="75"/>
    </location>
</feature>
<dbReference type="GO" id="GO:0004806">
    <property type="term" value="F:triacylglycerol lipase activity"/>
    <property type="evidence" value="ECO:0007669"/>
    <property type="project" value="TreeGrafter"/>
</dbReference>
<keyword evidence="2" id="KW-0442">Lipid degradation</keyword>
<dbReference type="SUPFAM" id="SSF52151">
    <property type="entry name" value="FabD/lysophospholipase-like"/>
    <property type="match status" value="1"/>
</dbReference>
<dbReference type="InterPro" id="IPR002641">
    <property type="entry name" value="PNPLA_dom"/>
</dbReference>
<dbReference type="GO" id="GO:0016020">
    <property type="term" value="C:membrane"/>
    <property type="evidence" value="ECO:0007669"/>
    <property type="project" value="TreeGrafter"/>
</dbReference>
<comment type="caution">
    <text evidence="2">Lacks conserved residue(s) required for the propagation of feature annotation.</text>
</comment>
<comment type="caution">
    <text evidence="4">The sequence shown here is derived from an EMBL/GenBank/DDBJ whole genome shotgun (WGS) entry which is preliminary data.</text>
</comment>
<dbReference type="PANTHER" id="PTHR12406">
    <property type="entry name" value="CALCIUM-INDEPENDENT PHOSPHOLIPASE A2 IPLA2 -RELATED"/>
    <property type="match status" value="1"/>
</dbReference>
<gene>
    <name evidence="4" type="ORF">Poli38472_004128</name>
</gene>
<dbReference type="AlphaFoldDB" id="A0A8K1CNX6"/>
<feature type="short sequence motif" description="DGA/G" evidence="2">
    <location>
        <begin position="189"/>
        <end position="191"/>
    </location>
</feature>
<dbReference type="EMBL" id="SPLM01000036">
    <property type="protein sequence ID" value="TMW66363.1"/>
    <property type="molecule type" value="Genomic_DNA"/>
</dbReference>
<evidence type="ECO:0000313" key="5">
    <source>
        <dbReference type="Proteomes" id="UP000794436"/>
    </source>
</evidence>
<dbReference type="GO" id="GO:0005737">
    <property type="term" value="C:cytoplasm"/>
    <property type="evidence" value="ECO:0007669"/>
    <property type="project" value="TreeGrafter"/>
</dbReference>
<dbReference type="GO" id="GO:0005811">
    <property type="term" value="C:lipid droplet"/>
    <property type="evidence" value="ECO:0007669"/>
    <property type="project" value="TreeGrafter"/>
</dbReference>
<dbReference type="OrthoDB" id="197155at2759"/>
<dbReference type="PROSITE" id="PS51635">
    <property type="entry name" value="PNPLA"/>
    <property type="match status" value="1"/>
</dbReference>
<feature type="active site" description="Nucleophile" evidence="2">
    <location>
        <position position="73"/>
    </location>
</feature>
<keyword evidence="1 2" id="KW-0443">Lipid metabolism</keyword>
<dbReference type="Pfam" id="PF01734">
    <property type="entry name" value="Patatin"/>
    <property type="match status" value="1"/>
</dbReference>
<evidence type="ECO:0000256" key="1">
    <source>
        <dbReference type="ARBA" id="ARBA00023098"/>
    </source>
</evidence>
<organism evidence="4 5">
    <name type="scientific">Pythium oligandrum</name>
    <name type="common">Mycoparasitic fungus</name>
    <dbReference type="NCBI Taxonomy" id="41045"/>
    <lineage>
        <taxon>Eukaryota</taxon>
        <taxon>Sar</taxon>
        <taxon>Stramenopiles</taxon>
        <taxon>Oomycota</taxon>
        <taxon>Peronosporomycetes</taxon>
        <taxon>Pythiales</taxon>
        <taxon>Pythiaceae</taxon>
        <taxon>Pythium</taxon>
    </lineage>
</organism>
<accession>A0A8K1CNX6</accession>
<reference evidence="4" key="1">
    <citation type="submission" date="2019-03" db="EMBL/GenBank/DDBJ databases">
        <title>Long read genome sequence of the mycoparasitic Pythium oligandrum ATCC 38472 isolated from sugarbeet rhizosphere.</title>
        <authorList>
            <person name="Gaulin E."/>
        </authorList>
    </citation>
    <scope>NUCLEOTIDE SEQUENCE</scope>
    <source>
        <strain evidence="4">ATCC 38472_TT</strain>
    </source>
</reference>
<dbReference type="InterPro" id="IPR016035">
    <property type="entry name" value="Acyl_Trfase/lysoPLipase"/>
</dbReference>